<comment type="caution">
    <text evidence="12">The sequence shown here is derived from an EMBL/GenBank/DDBJ whole genome shotgun (WGS) entry which is preliminary data.</text>
</comment>
<keyword evidence="2" id="KW-1003">Cell membrane</keyword>
<evidence type="ECO:0000256" key="4">
    <source>
        <dbReference type="ARBA" id="ARBA00022741"/>
    </source>
</evidence>
<evidence type="ECO:0000256" key="7">
    <source>
        <dbReference type="ARBA" id="ARBA00023136"/>
    </source>
</evidence>
<evidence type="ECO:0000256" key="5">
    <source>
        <dbReference type="ARBA" id="ARBA00022840"/>
    </source>
</evidence>
<evidence type="ECO:0000256" key="1">
    <source>
        <dbReference type="ARBA" id="ARBA00004651"/>
    </source>
</evidence>
<keyword evidence="6 10" id="KW-1133">Transmembrane helix</keyword>
<protein>
    <submittedName>
        <fullName evidence="12">ESX-1 secretion system protein EccCa1</fullName>
    </submittedName>
</protein>
<keyword evidence="3 10" id="KW-0812">Transmembrane</keyword>
<dbReference type="GO" id="GO:0005886">
    <property type="term" value="C:plasma membrane"/>
    <property type="evidence" value="ECO:0007669"/>
    <property type="project" value="UniProtKB-SubCell"/>
</dbReference>
<accession>A0A4R8SZW0</accession>
<evidence type="ECO:0000313" key="13">
    <source>
        <dbReference type="Proteomes" id="UP000294604"/>
    </source>
</evidence>
<evidence type="ECO:0000256" key="8">
    <source>
        <dbReference type="PROSITE-ProRule" id="PRU00289"/>
    </source>
</evidence>
<keyword evidence="5 8" id="KW-0067">ATP-binding</keyword>
<evidence type="ECO:0000256" key="2">
    <source>
        <dbReference type="ARBA" id="ARBA00022475"/>
    </source>
</evidence>
<dbReference type="PANTHER" id="PTHR22683">
    <property type="entry name" value="SPORULATION PROTEIN RELATED"/>
    <property type="match status" value="1"/>
</dbReference>
<comment type="subcellular location">
    <subcellularLocation>
        <location evidence="1">Cell membrane</location>
        <topology evidence="1">Multi-pass membrane protein</topology>
    </subcellularLocation>
</comment>
<reference evidence="12 13" key="1">
    <citation type="journal article" date="2019" name="Sci. Rep.">
        <title>Extended insight into the Mycobacterium chelonae-abscessus complex through whole genome sequencing of Mycobacterium salmoniphilum outbreak and Mycobacterium salmoniphilum-like strains.</title>
        <authorList>
            <person name="Behra P.R.K."/>
            <person name="Das S."/>
            <person name="Pettersson B.M.F."/>
            <person name="Shirreff L."/>
            <person name="DuCote T."/>
            <person name="Jacobsson K.G."/>
            <person name="Ennis D.G."/>
            <person name="Kirsebom L.A."/>
        </authorList>
    </citation>
    <scope>NUCLEOTIDE SEQUENCE [LARGE SCALE GENOMIC DNA]</scope>
    <source>
        <strain evidence="12 13">CCUG 60884</strain>
    </source>
</reference>
<proteinExistence type="predicted"/>
<feature type="region of interest" description="Disordered" evidence="9">
    <location>
        <begin position="1"/>
        <end position="23"/>
    </location>
</feature>
<dbReference type="NCBIfam" id="TIGR03924">
    <property type="entry name" value="T7SS_EccC_a"/>
    <property type="match status" value="1"/>
</dbReference>
<dbReference type="GO" id="GO:0005524">
    <property type="term" value="F:ATP binding"/>
    <property type="evidence" value="ECO:0007669"/>
    <property type="project" value="UniProtKB-UniRule"/>
</dbReference>
<feature type="domain" description="FtsK" evidence="11">
    <location>
        <begin position="484"/>
        <end position="693"/>
    </location>
</feature>
<evidence type="ECO:0000256" key="10">
    <source>
        <dbReference type="SAM" id="Phobius"/>
    </source>
</evidence>
<dbReference type="InterPro" id="IPR027417">
    <property type="entry name" value="P-loop_NTPase"/>
</dbReference>
<dbReference type="GO" id="GO:0003677">
    <property type="term" value="F:DNA binding"/>
    <property type="evidence" value="ECO:0007669"/>
    <property type="project" value="InterPro"/>
</dbReference>
<dbReference type="SUPFAM" id="SSF52540">
    <property type="entry name" value="P-loop containing nucleoside triphosphate hydrolases"/>
    <property type="match status" value="1"/>
</dbReference>
<dbReference type="Proteomes" id="UP000294604">
    <property type="component" value="Unassembled WGS sequence"/>
</dbReference>
<dbReference type="CDD" id="cd01127">
    <property type="entry name" value="TrwB_TraG_TraD_VirD4"/>
    <property type="match status" value="1"/>
</dbReference>
<dbReference type="PROSITE" id="PS50901">
    <property type="entry name" value="FTSK"/>
    <property type="match status" value="1"/>
</dbReference>
<dbReference type="Pfam" id="PF01580">
    <property type="entry name" value="FtsK_SpoIIIE"/>
    <property type="match status" value="1"/>
</dbReference>
<dbReference type="InterPro" id="IPR002543">
    <property type="entry name" value="FtsK_dom"/>
</dbReference>
<evidence type="ECO:0000313" key="12">
    <source>
        <dbReference type="EMBL" id="TEA09167.1"/>
    </source>
</evidence>
<gene>
    <name evidence="12" type="primary">eccCa1_1</name>
    <name evidence="12" type="ORF">CCUG60884_00336</name>
</gene>
<dbReference type="InterPro" id="IPR050206">
    <property type="entry name" value="FtsK/SpoIIIE/SftA"/>
</dbReference>
<dbReference type="Gene3D" id="3.40.50.300">
    <property type="entry name" value="P-loop containing nucleotide triphosphate hydrolases"/>
    <property type="match status" value="1"/>
</dbReference>
<organism evidence="12 13">
    <name type="scientific">Mycobacteroides salmoniphilum</name>
    <dbReference type="NCBI Taxonomy" id="404941"/>
    <lineage>
        <taxon>Bacteria</taxon>
        <taxon>Bacillati</taxon>
        <taxon>Actinomycetota</taxon>
        <taxon>Actinomycetes</taxon>
        <taxon>Mycobacteriales</taxon>
        <taxon>Mycobacteriaceae</taxon>
        <taxon>Mycobacteroides</taxon>
    </lineage>
</organism>
<evidence type="ECO:0000256" key="9">
    <source>
        <dbReference type="SAM" id="MobiDB-lite"/>
    </source>
</evidence>
<dbReference type="PANTHER" id="PTHR22683:SF1">
    <property type="entry name" value="TYPE VII SECRETION SYSTEM PROTEIN ESSC"/>
    <property type="match status" value="1"/>
</dbReference>
<dbReference type="InterPro" id="IPR023836">
    <property type="entry name" value="EccCa-like_Actinobacteria"/>
</dbReference>
<evidence type="ECO:0000259" key="11">
    <source>
        <dbReference type="PROSITE" id="PS50901"/>
    </source>
</evidence>
<sequence length="775" mass="85172">MTTERFTPNYQDHGPEPVGDNEIQMEGPEEIGLEVEEKNYRRLIMPLAAILILVLFGATIFMGVRGFSPQMMMMPLMMMFMVMGGAGVANAATGKSDAQMDGTRAEYLRYLSGGLRTRVAKSARQQMRYWTYHGPNPNDLSALINKGARQWSRQKPAQENPSDLFMTARVGTGNAPAEDKLLRPVTGAGTDPTNPQLAGPSIAPSSYLEPVMMMWMIKFIRTHSLISNCPKLISLSRYPTISLGGDPENAKSVLRAAIMQLAYFQGPDALEIRVKTKKLDPEWAWLKWLPHTQHRTEKSKSGPLRLFYPDDDALNDITTRGAHMPDNLPAGPYILVLNLDGTTGYPMDGKAGVTYLTLCPPQPNGRLGGVSSQYHLRVDEKGALEDNLRIKTKDRKPGWKTLGQADTVTVKEAETFARRLSRWSITGEHLKTAARPQAKKVDSGWLALVGAKTLQDVAPHTWQEIPDNSQERLKIPFGHRYDTGEVIYLDIKEAGEFGMGPHGLCIGMSGSGKTETIRTLLLSLIARTHPNQVNIVVVDFKGGAGVQDMADVPHMAAIITDLPDSNDMVARFADAMSGELQRRKQILTDAFKLTGQAVGDFAVYEKLRQAGHPLPPVPALFVVVDEFAALINEHPEFMDQFVHIGRQGRSNRVHLLLASQEAANGEAVRFLTKIDANIGYRMALHTASIGESKAVIGTPEAYFINKDETGVGYIKIGSDDPIQFRSTYTGVLDAIDDNPPPTVEDTTSDQATKAPLWTPTVGLFTPQSATTRIAS</sequence>
<feature type="transmembrane region" description="Helical" evidence="10">
    <location>
        <begin position="43"/>
        <end position="64"/>
    </location>
</feature>
<name>A0A4R8SZW0_9MYCO</name>
<evidence type="ECO:0000256" key="3">
    <source>
        <dbReference type="ARBA" id="ARBA00022692"/>
    </source>
</evidence>
<dbReference type="AlphaFoldDB" id="A0A4R8SZW0"/>
<keyword evidence="7 10" id="KW-0472">Membrane</keyword>
<evidence type="ECO:0000256" key="6">
    <source>
        <dbReference type="ARBA" id="ARBA00022989"/>
    </source>
</evidence>
<feature type="compositionally biased region" description="Polar residues" evidence="9">
    <location>
        <begin position="1"/>
        <end position="10"/>
    </location>
</feature>
<keyword evidence="4 8" id="KW-0547">Nucleotide-binding</keyword>
<dbReference type="EMBL" id="PECL01000003">
    <property type="protein sequence ID" value="TEA09167.1"/>
    <property type="molecule type" value="Genomic_DNA"/>
</dbReference>
<dbReference type="RefSeq" id="WP_134081111.1">
    <property type="nucleotide sequence ID" value="NZ_PECL01000003.1"/>
</dbReference>
<feature type="binding site" evidence="8">
    <location>
        <begin position="507"/>
        <end position="514"/>
    </location>
    <ligand>
        <name>ATP</name>
        <dbReference type="ChEBI" id="CHEBI:30616"/>
    </ligand>
</feature>